<comment type="caution">
    <text evidence="1">The sequence shown here is derived from an EMBL/GenBank/DDBJ whole genome shotgun (WGS) entry which is preliminary data.</text>
</comment>
<evidence type="ECO:0000313" key="1">
    <source>
        <dbReference type="EMBL" id="MBL1080258.1"/>
    </source>
</evidence>
<protein>
    <submittedName>
        <fullName evidence="1">Uncharacterized protein</fullName>
    </submittedName>
</protein>
<evidence type="ECO:0000313" key="2">
    <source>
        <dbReference type="Proteomes" id="UP000602198"/>
    </source>
</evidence>
<name>A0ABS1MLI0_9NOCA</name>
<organism evidence="1 2">
    <name type="scientific">Nocardia acididurans</name>
    <dbReference type="NCBI Taxonomy" id="2802282"/>
    <lineage>
        <taxon>Bacteria</taxon>
        <taxon>Bacillati</taxon>
        <taxon>Actinomycetota</taxon>
        <taxon>Actinomycetes</taxon>
        <taxon>Mycobacteriales</taxon>
        <taxon>Nocardiaceae</taxon>
        <taxon>Nocardia</taxon>
    </lineage>
</organism>
<gene>
    <name evidence="1" type="ORF">JK358_38270</name>
</gene>
<accession>A0ABS1MLI0</accession>
<dbReference type="RefSeq" id="WP_201958651.1">
    <property type="nucleotide sequence ID" value="NZ_JAERRJ010000028.1"/>
</dbReference>
<dbReference type="Proteomes" id="UP000602198">
    <property type="component" value="Unassembled WGS sequence"/>
</dbReference>
<dbReference type="EMBL" id="JAERRJ010000028">
    <property type="protein sequence ID" value="MBL1080258.1"/>
    <property type="molecule type" value="Genomic_DNA"/>
</dbReference>
<reference evidence="1 2" key="1">
    <citation type="submission" date="2021-01" db="EMBL/GenBank/DDBJ databases">
        <title>WGS of actinomycetes isolated from Thailand.</title>
        <authorList>
            <person name="Thawai C."/>
        </authorList>
    </citation>
    <scope>NUCLEOTIDE SEQUENCE [LARGE SCALE GENOMIC DNA]</scope>
    <source>
        <strain evidence="1 2">LPG 2</strain>
    </source>
</reference>
<keyword evidence="2" id="KW-1185">Reference proteome</keyword>
<proteinExistence type="predicted"/>
<sequence length="129" mass="14142">MTESNGQQTPPPGGSVEIEGHTVTFVVRNLEYREEAGLFGTRRQGYSADVETSSGHRISVSQLEGEAPQWGMDVFLGPNSEPFWVHSFGEREGLRVNATIPEIEEVLNTARDEYAATCADAEEPPTSDE</sequence>